<sequence length="686" mass="77104">MSDSLHVFMDSVFHLTGYLHRLLFLMKELDKKEYDINKTIQEKEELYLENLNYIHKVKLEKYSNKHNNNVESNAESDSLNEYVSRNNGSSTAAVAMNVMIEQDKDGNKRDVLLDLSKSDHHFSEKKNKGKTGSNEGSVNTEDITIQRKKNKNCNNEATSISSYVILKENAQNKKDSAVMGDSLEPSAALPTLGIDNYCNAKTNVKLVIVKEEILDEYGKDEVQVKSEYASHVDNYDNNDDGNNDRGNNTSGNNTSGNNTSGNNTSGNNTSGNNTSGNNISGNNISGNNNRYREGETKGEYDSVASTGSQKVRSFESALNSSEHRKVKKEREHKNNREQNNNATTLTYIKMEEHTHKGNSDDEEGTCEIKKPRTVFNETELNEYLNEIMHDREQCMALLREKICINNQISYMIKNNYEKLKNQYDKLFTEMEMNGETPPYFYNSSKSKNLHSEMEEHNNLKYRSSYTNGASATATATATANANANASGNASASATANANSTFNFSSTNYQYDLFDLERTKDDENDNATSKSTGRKHSVKYDEEYNPYNAEKNKRTKKAKKSKAQNSLTSKLRKNISDKNEHNSGNSGNEGNIANNISGNNKMKSNQQTDKNKYSNETNVTALNAENKDNTVDHTGSNCTSDPLKENSPSLDMPNKYDEKKRNEDYIKYEMGKPKDDNCVGSSEARDA</sequence>
<dbReference type="InterPro" id="IPR024610">
    <property type="entry name" value="ING_N_histone-binding"/>
</dbReference>
<dbReference type="EMBL" id="FLQW01002217">
    <property type="protein sequence ID" value="SBS92694.1"/>
    <property type="molecule type" value="Genomic_DNA"/>
</dbReference>
<feature type="region of interest" description="Disordered" evidence="1">
    <location>
        <begin position="231"/>
        <end position="345"/>
    </location>
</feature>
<dbReference type="AlphaFoldDB" id="A0A1A8WIC4"/>
<dbReference type="VEuPathDB" id="PlasmoDB:PmUG01_00050500"/>
<gene>
    <name evidence="3" type="ORF">PMALA_036950</name>
</gene>
<feature type="compositionally biased region" description="Polar residues" evidence="1">
    <location>
        <begin position="303"/>
        <end position="320"/>
    </location>
</feature>
<proteinExistence type="predicted"/>
<feature type="domain" description="Inhibitor of growth protein N-terminal histone-binding" evidence="2">
    <location>
        <begin position="4"/>
        <end position="426"/>
    </location>
</feature>
<organism evidence="3 4">
    <name type="scientific">Plasmodium malariae</name>
    <dbReference type="NCBI Taxonomy" id="5858"/>
    <lineage>
        <taxon>Eukaryota</taxon>
        <taxon>Sar</taxon>
        <taxon>Alveolata</taxon>
        <taxon>Apicomplexa</taxon>
        <taxon>Aconoidasida</taxon>
        <taxon>Haemosporida</taxon>
        <taxon>Plasmodiidae</taxon>
        <taxon>Plasmodium</taxon>
        <taxon>Plasmodium (Plasmodium)</taxon>
    </lineage>
</organism>
<feature type="compositionally biased region" description="Basic and acidic residues" evidence="1">
    <location>
        <begin position="117"/>
        <end position="126"/>
    </location>
</feature>
<dbReference type="Proteomes" id="UP000078597">
    <property type="component" value="Unassembled WGS sequence"/>
</dbReference>
<feature type="compositionally biased region" description="Basic residues" evidence="1">
    <location>
        <begin position="552"/>
        <end position="561"/>
    </location>
</feature>
<accession>A0A1A8WIC4</accession>
<reference evidence="4" key="1">
    <citation type="submission" date="2016-05" db="EMBL/GenBank/DDBJ databases">
        <authorList>
            <person name="Naeem Raeece"/>
        </authorList>
    </citation>
    <scope>NUCLEOTIDE SEQUENCE [LARGE SCALE GENOMIC DNA]</scope>
</reference>
<feature type="region of interest" description="Disordered" evidence="1">
    <location>
        <begin position="626"/>
        <end position="659"/>
    </location>
</feature>
<feature type="compositionally biased region" description="Polar residues" evidence="1">
    <location>
        <begin position="600"/>
        <end position="610"/>
    </location>
</feature>
<evidence type="ECO:0000313" key="4">
    <source>
        <dbReference type="Proteomes" id="UP000078597"/>
    </source>
</evidence>
<dbReference type="SMART" id="SM01408">
    <property type="entry name" value="ING"/>
    <property type="match status" value="1"/>
</dbReference>
<evidence type="ECO:0000259" key="2">
    <source>
        <dbReference type="SMART" id="SM01408"/>
    </source>
</evidence>
<evidence type="ECO:0000256" key="1">
    <source>
        <dbReference type="SAM" id="MobiDB-lite"/>
    </source>
</evidence>
<feature type="region of interest" description="Disordered" evidence="1">
    <location>
        <begin position="117"/>
        <end position="140"/>
    </location>
</feature>
<feature type="region of interest" description="Disordered" evidence="1">
    <location>
        <begin position="519"/>
        <end position="610"/>
    </location>
</feature>
<feature type="compositionally biased region" description="Polar residues" evidence="1">
    <location>
        <begin position="130"/>
        <end position="140"/>
    </location>
</feature>
<feature type="compositionally biased region" description="Basic and acidic residues" evidence="1">
    <location>
        <begin position="290"/>
        <end position="300"/>
    </location>
</feature>
<feature type="compositionally biased region" description="Low complexity" evidence="1">
    <location>
        <begin position="581"/>
        <end position="599"/>
    </location>
</feature>
<protein>
    <recommendedName>
        <fullName evidence="2">Inhibitor of growth protein N-terminal histone-binding domain-containing protein</fullName>
    </recommendedName>
</protein>
<feature type="compositionally biased region" description="Low complexity" evidence="1">
    <location>
        <begin position="244"/>
        <end position="289"/>
    </location>
</feature>
<name>A0A1A8WIC4_PLAMA</name>
<evidence type="ECO:0000313" key="3">
    <source>
        <dbReference type="EMBL" id="SBS92694.1"/>
    </source>
</evidence>
<feature type="region of interest" description="Disordered" evidence="1">
    <location>
        <begin position="667"/>
        <end position="686"/>
    </location>
</feature>